<gene>
    <name evidence="1" type="ORF">NGTWS1702_22880</name>
</gene>
<reference evidence="1 2" key="1">
    <citation type="submission" date="2021-08" db="EMBL/GenBank/DDBJ databases">
        <title>Draft genome sequence of Mycolicibacterium sp. NGTWS1702 strain.</title>
        <authorList>
            <person name="Matsumoto M."/>
            <person name="Tang B.C.C."/>
            <person name="Machida Y."/>
            <person name="Matoyama H."/>
            <person name="Kishihara T."/>
            <person name="Sato S."/>
            <person name="Kondo I."/>
            <person name="Sano M."/>
            <person name="Kato G."/>
        </authorList>
    </citation>
    <scope>NUCLEOTIDE SEQUENCE [LARGE SCALE GENOMIC DNA]</scope>
    <source>
        <strain evidence="1 2">NGTWSNA01</strain>
    </source>
</reference>
<dbReference type="EMBL" id="BPRH01002396">
    <property type="protein sequence ID" value="GJF17045.1"/>
    <property type="molecule type" value="Genomic_DNA"/>
</dbReference>
<proteinExistence type="predicted"/>
<organism evidence="1 2">
    <name type="scientific">Mycolicibacterium cyprinidarum</name>
    <dbReference type="NCBI Taxonomy" id="2860311"/>
    <lineage>
        <taxon>Bacteria</taxon>
        <taxon>Bacillati</taxon>
        <taxon>Actinomycetota</taxon>
        <taxon>Actinomycetes</taxon>
        <taxon>Mycobacteriales</taxon>
        <taxon>Mycobacteriaceae</taxon>
        <taxon>Mycolicibacterium</taxon>
    </lineage>
</organism>
<dbReference type="SUPFAM" id="SSF55961">
    <property type="entry name" value="Bet v1-like"/>
    <property type="match status" value="1"/>
</dbReference>
<dbReference type="Proteomes" id="UP001060504">
    <property type="component" value="Unassembled WGS sequence"/>
</dbReference>
<comment type="caution">
    <text evidence="1">The sequence shown here is derived from an EMBL/GenBank/DDBJ whole genome shotgun (WGS) entry which is preliminary data.</text>
</comment>
<sequence length="176" mass="18669">MTCAGWGAVPRSFDVTTETSATVAAVHSAFGDRDYWLARLAAYGGDSMTLDSLAVDADGTAAVTTVQDLRSDGLPGVFARVLPGDLKLVRTETWRSADDGQVHGEVLISAHGVPGSGHGTAVLEPVPAGSRLRFAGTLEVRIPLVGGRIEQYIAHLIAKEIPEMQRFTTEWISDHG</sequence>
<name>A0ABQ4VCQ0_9MYCO</name>
<accession>A0ABQ4VCQ0</accession>
<evidence type="ECO:0000313" key="1">
    <source>
        <dbReference type="EMBL" id="GJF17045.1"/>
    </source>
</evidence>
<dbReference type="Pfam" id="PF10698">
    <property type="entry name" value="DUF2505"/>
    <property type="match status" value="1"/>
</dbReference>
<dbReference type="InterPro" id="IPR019639">
    <property type="entry name" value="DUF2505"/>
</dbReference>
<protein>
    <recommendedName>
        <fullName evidence="3">DUF2505 domain-containing protein</fullName>
    </recommendedName>
</protein>
<evidence type="ECO:0000313" key="2">
    <source>
        <dbReference type="Proteomes" id="UP001060504"/>
    </source>
</evidence>
<keyword evidence="2" id="KW-1185">Reference proteome</keyword>
<evidence type="ECO:0008006" key="3">
    <source>
        <dbReference type="Google" id="ProtNLM"/>
    </source>
</evidence>